<evidence type="ECO:0000259" key="1">
    <source>
        <dbReference type="PROSITE" id="PS50883"/>
    </source>
</evidence>
<proteinExistence type="predicted"/>
<dbReference type="eggNOG" id="COG2203">
    <property type="taxonomic scope" value="Bacteria"/>
</dbReference>
<dbReference type="eggNOG" id="COG2200">
    <property type="taxonomic scope" value="Bacteria"/>
</dbReference>
<name>C5BT83_TERTT</name>
<dbReference type="KEGG" id="ttu:TERTU_1507"/>
<protein>
    <submittedName>
        <fullName evidence="2">EAL domain protein</fullName>
    </submittedName>
</protein>
<dbReference type="Gene3D" id="3.30.450.40">
    <property type="match status" value="1"/>
</dbReference>
<dbReference type="InterPro" id="IPR029016">
    <property type="entry name" value="GAF-like_dom_sf"/>
</dbReference>
<evidence type="ECO:0000313" key="3">
    <source>
        <dbReference type="Proteomes" id="UP000009080"/>
    </source>
</evidence>
<dbReference type="Pfam" id="PF00563">
    <property type="entry name" value="EAL"/>
    <property type="match status" value="1"/>
</dbReference>
<accession>C5BT83</accession>
<dbReference type="PANTHER" id="PTHR33121">
    <property type="entry name" value="CYCLIC DI-GMP PHOSPHODIESTERASE PDEF"/>
    <property type="match status" value="1"/>
</dbReference>
<dbReference type="STRING" id="377629.TERTU_1507"/>
<gene>
    <name evidence="2" type="ordered locus">TERTU_1507</name>
</gene>
<dbReference type="SUPFAM" id="SSF55781">
    <property type="entry name" value="GAF domain-like"/>
    <property type="match status" value="1"/>
</dbReference>
<dbReference type="PANTHER" id="PTHR33121:SF70">
    <property type="entry name" value="SIGNALING PROTEIN YKOW"/>
    <property type="match status" value="1"/>
</dbReference>
<dbReference type="Proteomes" id="UP000009080">
    <property type="component" value="Chromosome"/>
</dbReference>
<dbReference type="SMART" id="SM00052">
    <property type="entry name" value="EAL"/>
    <property type="match status" value="1"/>
</dbReference>
<sequence length="421" mass="46895">MSSVPHNVQDPAKRLGSAIDSVLSEKESSADFVLKHLLASVKERMDFEVSFISEFVDGHRVFRYVESKADVDIVSVGASNPLDESYCKRIVDGTLPELICNAQDNLLALQIEATRAVPVGSHVSVPLKFSDGRVFGTFCGFSRVPNYSLCDKDLGFMRVFADIAAIVIEQSRDEELRRQTLHEQIRALVHNKKIDLNFQPIFDVKAGRTVGYECLCRTRVHFLPIEKLFQQATAIGLGGFLDSHIIAKGLEYLRQFERGQYLSCNVSPGLACTGELAHIFSGIDDLSNLVLEITEHDVVRDYSAIGAILAPLRDRGARLAVDDAGAGYASLRHILLLKPDIIKLDISLIRNIDRDSDKQALASALVEFSHRCQYQLIAEGVETREELRTLRHLGVTLIQGYLISKPYPFAYFSTWDAPVLD</sequence>
<dbReference type="HOGENOM" id="CLU_000445_145_0_6"/>
<organism evidence="2 3">
    <name type="scientific">Teredinibacter turnerae (strain ATCC 39867 / T7901)</name>
    <dbReference type="NCBI Taxonomy" id="377629"/>
    <lineage>
        <taxon>Bacteria</taxon>
        <taxon>Pseudomonadati</taxon>
        <taxon>Pseudomonadota</taxon>
        <taxon>Gammaproteobacteria</taxon>
        <taxon>Cellvibrionales</taxon>
        <taxon>Cellvibrionaceae</taxon>
        <taxon>Teredinibacter</taxon>
    </lineage>
</organism>
<reference evidence="2 3" key="1">
    <citation type="journal article" date="2009" name="PLoS ONE">
        <title>The complete genome of Teredinibacter turnerae T7901: an intracellular endosymbiont of marine wood-boring bivalves (shipworms).</title>
        <authorList>
            <person name="Yang J.C."/>
            <person name="Madupu R."/>
            <person name="Durkin A.S."/>
            <person name="Ekborg N.A."/>
            <person name="Pedamallu C.S."/>
            <person name="Hostetler J.B."/>
            <person name="Radune D."/>
            <person name="Toms B.S."/>
            <person name="Henrissat B."/>
            <person name="Coutinho P.M."/>
            <person name="Schwarz S."/>
            <person name="Field L."/>
            <person name="Trindade-Silva A.E."/>
            <person name="Soares C.A.G."/>
            <person name="Elshahawi S."/>
            <person name="Hanora A."/>
            <person name="Schmidt E.W."/>
            <person name="Haygood M.G."/>
            <person name="Posfai J."/>
            <person name="Benner J."/>
            <person name="Madinger C."/>
            <person name="Nove J."/>
            <person name="Anton B."/>
            <person name="Chaudhary K."/>
            <person name="Foster J."/>
            <person name="Holman A."/>
            <person name="Kumar S."/>
            <person name="Lessard P.A."/>
            <person name="Luyten Y.A."/>
            <person name="Slatko B."/>
            <person name="Wood N."/>
            <person name="Wu B."/>
            <person name="Teplitski M."/>
            <person name="Mougous J.D."/>
            <person name="Ward N."/>
            <person name="Eisen J.A."/>
            <person name="Badger J.H."/>
            <person name="Distel D.L."/>
        </authorList>
    </citation>
    <scope>NUCLEOTIDE SEQUENCE [LARGE SCALE GENOMIC DNA]</scope>
    <source>
        <strain evidence="3">ATCC 39867 / T7901</strain>
    </source>
</reference>
<dbReference type="InterPro" id="IPR035919">
    <property type="entry name" value="EAL_sf"/>
</dbReference>
<dbReference type="AlphaFoldDB" id="C5BT83"/>
<dbReference type="RefSeq" id="WP_015817844.1">
    <property type="nucleotide sequence ID" value="NC_012997.1"/>
</dbReference>
<dbReference type="EMBL" id="CP001614">
    <property type="protein sequence ID" value="ACR11733.1"/>
    <property type="molecule type" value="Genomic_DNA"/>
</dbReference>
<dbReference type="OrthoDB" id="1673646at2"/>
<feature type="domain" description="EAL" evidence="1">
    <location>
        <begin position="178"/>
        <end position="420"/>
    </location>
</feature>
<dbReference type="Gene3D" id="3.20.20.450">
    <property type="entry name" value="EAL domain"/>
    <property type="match status" value="1"/>
</dbReference>
<dbReference type="PROSITE" id="PS50883">
    <property type="entry name" value="EAL"/>
    <property type="match status" value="1"/>
</dbReference>
<dbReference type="CDD" id="cd01948">
    <property type="entry name" value="EAL"/>
    <property type="match status" value="1"/>
</dbReference>
<dbReference type="GO" id="GO:0071111">
    <property type="term" value="F:cyclic-guanylate-specific phosphodiesterase activity"/>
    <property type="evidence" value="ECO:0007669"/>
    <property type="project" value="InterPro"/>
</dbReference>
<dbReference type="InterPro" id="IPR001633">
    <property type="entry name" value="EAL_dom"/>
</dbReference>
<dbReference type="InterPro" id="IPR050706">
    <property type="entry name" value="Cyclic-di-GMP_PDE-like"/>
</dbReference>
<evidence type="ECO:0000313" key="2">
    <source>
        <dbReference type="EMBL" id="ACR11733.1"/>
    </source>
</evidence>
<keyword evidence="3" id="KW-1185">Reference proteome</keyword>
<dbReference type="SUPFAM" id="SSF141868">
    <property type="entry name" value="EAL domain-like"/>
    <property type="match status" value="1"/>
</dbReference>